<dbReference type="OrthoDB" id="3543320at2759"/>
<organism evidence="2 3">
    <name type="scientific">Botrytis galanthina</name>
    <dbReference type="NCBI Taxonomy" id="278940"/>
    <lineage>
        <taxon>Eukaryota</taxon>
        <taxon>Fungi</taxon>
        <taxon>Dikarya</taxon>
        <taxon>Ascomycota</taxon>
        <taxon>Pezizomycotina</taxon>
        <taxon>Leotiomycetes</taxon>
        <taxon>Helotiales</taxon>
        <taxon>Sclerotiniaceae</taxon>
        <taxon>Botrytis</taxon>
    </lineage>
</organism>
<dbReference type="AlphaFoldDB" id="A0A4S8QZT0"/>
<comment type="caution">
    <text evidence="2">The sequence shown here is derived from an EMBL/GenBank/DDBJ whole genome shotgun (WGS) entry which is preliminary data.</text>
</comment>
<evidence type="ECO:0000313" key="3">
    <source>
        <dbReference type="Proteomes" id="UP000308671"/>
    </source>
</evidence>
<proteinExistence type="predicted"/>
<accession>A0A4S8QZT0</accession>
<reference evidence="2 3" key="1">
    <citation type="submission" date="2017-12" db="EMBL/GenBank/DDBJ databases">
        <title>Comparative genomics of Botrytis spp.</title>
        <authorList>
            <person name="Valero-Jimenez C.A."/>
            <person name="Tapia P."/>
            <person name="Veloso J."/>
            <person name="Silva-Moreno E."/>
            <person name="Staats M."/>
            <person name="Valdes J.H."/>
            <person name="Van Kan J.A.L."/>
        </authorList>
    </citation>
    <scope>NUCLEOTIDE SEQUENCE [LARGE SCALE GENOMIC DNA]</scope>
    <source>
        <strain evidence="2 3">MUCL435</strain>
    </source>
</reference>
<name>A0A4S8QZT0_9HELO</name>
<dbReference type="EMBL" id="PQXL01000327">
    <property type="protein sequence ID" value="THV47209.1"/>
    <property type="molecule type" value="Genomic_DNA"/>
</dbReference>
<protein>
    <submittedName>
        <fullName evidence="2">Uncharacterized protein</fullName>
    </submittedName>
</protein>
<keyword evidence="3" id="KW-1185">Reference proteome</keyword>
<evidence type="ECO:0000256" key="1">
    <source>
        <dbReference type="SAM" id="MobiDB-lite"/>
    </source>
</evidence>
<evidence type="ECO:0000313" key="2">
    <source>
        <dbReference type="EMBL" id="THV47209.1"/>
    </source>
</evidence>
<feature type="region of interest" description="Disordered" evidence="1">
    <location>
        <begin position="39"/>
        <end position="92"/>
    </location>
</feature>
<gene>
    <name evidence="2" type="ORF">BGAL_0327g00030</name>
</gene>
<sequence length="265" mass="31694">MPYKLGGIWQPADYAPDEGPLWTIHQKRRKLGRWLSSRTPEDTERYRLEKRREDCESAELDKSRREREMNRENRVRSRKSAREKIEGKRGTPWDRERQDLDEAIRNWIREEESEKKQEAENEKQWYRKLRSATRFRGDKSSEKIQACMKLEQETEREANTKEGTRRKQARITKFEAMVKAEADRWTEELDLAIAPRVCPYDDTSEGRIRLVHRHGCVPQTYTSTSRDQIAWRMKIWKGKKGGRWRGDEINGRLSTIPVDHYAGWT</sequence>
<dbReference type="Proteomes" id="UP000308671">
    <property type="component" value="Unassembled WGS sequence"/>
</dbReference>